<dbReference type="HOGENOM" id="CLU_043553_0_0_1"/>
<dbReference type="EMBL" id="JMSE01000082">
    <property type="protein sequence ID" value="KDN71961.1"/>
    <property type="molecule type" value="Genomic_DNA"/>
</dbReference>
<feature type="coiled-coil region" evidence="1">
    <location>
        <begin position="358"/>
        <end position="444"/>
    </location>
</feature>
<feature type="compositionally biased region" description="Basic residues" evidence="2">
    <location>
        <begin position="202"/>
        <end position="212"/>
    </location>
</feature>
<feature type="region of interest" description="Disordered" evidence="2">
    <location>
        <begin position="242"/>
        <end position="319"/>
    </location>
</feature>
<keyword evidence="4" id="KW-1185">Reference proteome</keyword>
<dbReference type="Proteomes" id="UP000027238">
    <property type="component" value="Unassembled WGS sequence"/>
</dbReference>
<comment type="caution">
    <text evidence="3">The sequence shown here is derived from an EMBL/GenBank/DDBJ whole genome shotgun (WGS) entry which is preliminary data.</text>
</comment>
<keyword evidence="1" id="KW-0175">Coiled coil</keyword>
<name>A0A066Y1M3_COLSU</name>
<dbReference type="AlphaFoldDB" id="A0A066Y1M3"/>
<organism evidence="3 4">
    <name type="scientific">Colletotrichum sublineola</name>
    <name type="common">Sorghum anthracnose fungus</name>
    <dbReference type="NCBI Taxonomy" id="1173701"/>
    <lineage>
        <taxon>Eukaryota</taxon>
        <taxon>Fungi</taxon>
        <taxon>Dikarya</taxon>
        <taxon>Ascomycota</taxon>
        <taxon>Pezizomycotina</taxon>
        <taxon>Sordariomycetes</taxon>
        <taxon>Hypocreomycetidae</taxon>
        <taxon>Glomerellales</taxon>
        <taxon>Glomerellaceae</taxon>
        <taxon>Colletotrichum</taxon>
        <taxon>Colletotrichum graminicola species complex</taxon>
    </lineage>
</organism>
<evidence type="ECO:0000313" key="4">
    <source>
        <dbReference type="Proteomes" id="UP000027238"/>
    </source>
</evidence>
<dbReference type="STRING" id="1173701.A0A066Y1M3"/>
<protein>
    <submittedName>
        <fullName evidence="3">Uncharacterized protein</fullName>
    </submittedName>
</protein>
<sequence length="499" mass="56586">MPSTKSDFVVLPRVIAVREDQGRPPEIIPRQFELRIRHSQQGLVLFSLTVSFTASASTKTTIYLQITADTLHSLERMDYNESDNNNRNPHYLEKVYHLLEDMRSVTRLQFRLRNSEHIQLAVPFDFDLDNILDDTARSTFESAELLAAASTFSLYFQHNVLKKASFLKYSEAVLPLGSVTEALRKSYKGMGNVKRLYNGRGGKVHIPRHHHPHDPPPPAGECCSSPVPATTASCGSTLPFETVPRLQESPPPYDECLGEGQSPSAKSDAATTPTFTKSRPGDARSPPRYENTKRNPSHGVSPCGNQDTDKHPTPKRKRSFAAVCSPMTTAIVSASRVGKIPRSPFLDSDDEDNAARFLHSLELQRQQIELQRQQIELQREQIEHLRKSVKELQRWKNEHEGRHDDLEADCLNLENRQDQTDDAIDNLSIDISELEDKYAEVAHQIPDVCDEFNDMKENIGDTLKQDMRKLVEDSMTKQIVECVEAQADEMKRRIRQALH</sequence>
<feature type="compositionally biased region" description="Basic and acidic residues" evidence="2">
    <location>
        <begin position="279"/>
        <end position="293"/>
    </location>
</feature>
<dbReference type="OrthoDB" id="4848716at2759"/>
<accession>A0A066Y1M3</accession>
<reference evidence="4" key="1">
    <citation type="journal article" date="2014" name="Genome Announc.">
        <title>Draft genome sequence of Colletotrichum sublineola, a destructive pathogen of cultivated sorghum.</title>
        <authorList>
            <person name="Baroncelli R."/>
            <person name="Sanz-Martin J.M."/>
            <person name="Rech G.E."/>
            <person name="Sukno S.A."/>
            <person name="Thon M.R."/>
        </authorList>
    </citation>
    <scope>NUCLEOTIDE SEQUENCE [LARGE SCALE GENOMIC DNA]</scope>
    <source>
        <strain evidence="4">TX430BB</strain>
    </source>
</reference>
<feature type="region of interest" description="Disordered" evidence="2">
    <location>
        <begin position="199"/>
        <end position="226"/>
    </location>
</feature>
<proteinExistence type="predicted"/>
<feature type="compositionally biased region" description="Polar residues" evidence="2">
    <location>
        <begin position="261"/>
        <end position="277"/>
    </location>
</feature>
<gene>
    <name evidence="3" type="ORF">CSUB01_11828</name>
</gene>
<evidence type="ECO:0000256" key="2">
    <source>
        <dbReference type="SAM" id="MobiDB-lite"/>
    </source>
</evidence>
<evidence type="ECO:0000313" key="3">
    <source>
        <dbReference type="EMBL" id="KDN71961.1"/>
    </source>
</evidence>
<evidence type="ECO:0000256" key="1">
    <source>
        <dbReference type="SAM" id="Coils"/>
    </source>
</evidence>